<dbReference type="Gene3D" id="2.40.170.20">
    <property type="entry name" value="TonB-dependent receptor, beta-barrel domain"/>
    <property type="match status" value="1"/>
</dbReference>
<evidence type="ECO:0000256" key="6">
    <source>
        <dbReference type="SAM" id="MobiDB-lite"/>
    </source>
</evidence>
<name>A0ABQ0L2E1_MYCCL</name>
<evidence type="ECO:0000256" key="5">
    <source>
        <dbReference type="ARBA" id="ARBA00023237"/>
    </source>
</evidence>
<keyword evidence="5" id="KW-0998">Cell outer membrane</keyword>
<dbReference type="PANTHER" id="PTHR30069:SF46">
    <property type="entry name" value="OAR PROTEIN"/>
    <property type="match status" value="1"/>
</dbReference>
<protein>
    <recommendedName>
        <fullName evidence="7">TonB-dependent transporter Oar-like beta-barrel domain-containing protein</fullName>
    </recommendedName>
</protein>
<feature type="non-terminal residue" evidence="8">
    <location>
        <position position="395"/>
    </location>
</feature>
<evidence type="ECO:0000256" key="3">
    <source>
        <dbReference type="ARBA" id="ARBA00022692"/>
    </source>
</evidence>
<dbReference type="InterPro" id="IPR036942">
    <property type="entry name" value="Beta-barrel_TonB_sf"/>
</dbReference>
<dbReference type="InterPro" id="IPR039426">
    <property type="entry name" value="TonB-dep_rcpt-like"/>
</dbReference>
<comment type="subcellular location">
    <subcellularLocation>
        <location evidence="1">Cell outer membrane</location>
        <topology evidence="1">Multi-pass membrane protein</topology>
    </subcellularLocation>
</comment>
<evidence type="ECO:0000313" key="9">
    <source>
        <dbReference type="Proteomes" id="UP000815677"/>
    </source>
</evidence>
<keyword evidence="2" id="KW-0813">Transport</keyword>
<proteinExistence type="predicted"/>
<dbReference type="EMBL" id="DF841053">
    <property type="protein sequence ID" value="GAT45310.1"/>
    <property type="molecule type" value="Genomic_DNA"/>
</dbReference>
<feature type="non-terminal residue" evidence="8">
    <location>
        <position position="1"/>
    </location>
</feature>
<dbReference type="PANTHER" id="PTHR30069">
    <property type="entry name" value="TONB-DEPENDENT OUTER MEMBRANE RECEPTOR"/>
    <property type="match status" value="1"/>
</dbReference>
<evidence type="ECO:0000259" key="7">
    <source>
        <dbReference type="Pfam" id="PF25183"/>
    </source>
</evidence>
<dbReference type="SUPFAM" id="SSF56935">
    <property type="entry name" value="Porins"/>
    <property type="match status" value="1"/>
</dbReference>
<evidence type="ECO:0000256" key="2">
    <source>
        <dbReference type="ARBA" id="ARBA00022448"/>
    </source>
</evidence>
<evidence type="ECO:0000256" key="4">
    <source>
        <dbReference type="ARBA" id="ARBA00023136"/>
    </source>
</evidence>
<organism evidence="8 9">
    <name type="scientific">Mycena chlorophos</name>
    <name type="common">Agaric fungus</name>
    <name type="synonym">Agaricus chlorophos</name>
    <dbReference type="NCBI Taxonomy" id="658473"/>
    <lineage>
        <taxon>Eukaryota</taxon>
        <taxon>Fungi</taxon>
        <taxon>Dikarya</taxon>
        <taxon>Basidiomycota</taxon>
        <taxon>Agaricomycotina</taxon>
        <taxon>Agaricomycetes</taxon>
        <taxon>Agaricomycetidae</taxon>
        <taxon>Agaricales</taxon>
        <taxon>Marasmiineae</taxon>
        <taxon>Mycenaceae</taxon>
        <taxon>Mycena</taxon>
    </lineage>
</organism>
<sequence>QQETLTNGYGPEYGRSTGGVISQVGQSGTNTWHFGAAAFLTPSGTMGDQSNLYYESNYYPSTKGTLYDYRNGNSQWETEYSAYVGGPLIKDKLFFFAAVEADRTGSDLVQPNTTNEEYQTHTTDPKYYVKLDWNINDSNTLSWTSMKNDYQYGASVYDYDYDTKQEGALSGYLNSEKQEFSANILKFTSYITDDLTLNALIGKMDGTYYYSNPTNSDLPAILGSSNQNPAYCAGQDCINNQSANTIDSPNQKSEDRNLRVDLTYKLGDHTLQIGIDNETTNLTDAGTTSTGPGYYWDYQTTTPGSPIVGTSAATSPYVAAINSPYYVEKQIYTTASSVEVAQRAQFIKDTWQATPNLLLNIGVRNDQFTNYNPDGEAYVRETKPQWAPRLGFSWD</sequence>
<evidence type="ECO:0000256" key="1">
    <source>
        <dbReference type="ARBA" id="ARBA00004571"/>
    </source>
</evidence>
<keyword evidence="3" id="KW-0812">Transmembrane</keyword>
<keyword evidence="9" id="KW-1185">Reference proteome</keyword>
<accession>A0ABQ0L2E1</accession>
<dbReference type="Pfam" id="PF25183">
    <property type="entry name" value="OMP_b-brl_4"/>
    <property type="match status" value="1"/>
</dbReference>
<dbReference type="InterPro" id="IPR057601">
    <property type="entry name" value="Oar-like_b-barrel"/>
</dbReference>
<gene>
    <name evidence="8" type="ORF">MCHLO_02896</name>
</gene>
<evidence type="ECO:0000313" key="8">
    <source>
        <dbReference type="EMBL" id="GAT45310.1"/>
    </source>
</evidence>
<feature type="region of interest" description="Disordered" evidence="6">
    <location>
        <begin position="1"/>
        <end position="21"/>
    </location>
</feature>
<reference evidence="8" key="1">
    <citation type="submission" date="2014-09" db="EMBL/GenBank/DDBJ databases">
        <title>Genome sequence of the luminous mushroom Mycena chlorophos for searching fungal bioluminescence genes.</title>
        <authorList>
            <person name="Tanaka Y."/>
            <person name="Kasuga D."/>
            <person name="Oba Y."/>
            <person name="Hase S."/>
            <person name="Sato K."/>
            <person name="Oba Y."/>
            <person name="Sakakibara Y."/>
        </authorList>
    </citation>
    <scope>NUCLEOTIDE SEQUENCE</scope>
</reference>
<dbReference type="Proteomes" id="UP000815677">
    <property type="component" value="Unassembled WGS sequence"/>
</dbReference>
<feature type="domain" description="TonB-dependent transporter Oar-like beta-barrel" evidence="7">
    <location>
        <begin position="114"/>
        <end position="372"/>
    </location>
</feature>
<keyword evidence="4" id="KW-0472">Membrane</keyword>